<reference evidence="3" key="2">
    <citation type="submission" date="2017-11" db="EMBL/GenBank/DDBJ databases">
        <title>Coralsnake Venomics: Analyses of Venom Gland Transcriptomes and Proteomes of Six Brazilian Taxa.</title>
        <authorList>
            <person name="Aird S.D."/>
            <person name="Jorge da Silva N."/>
            <person name="Qiu L."/>
            <person name="Villar-Briones A."/>
            <person name="Aparecida-Saddi V."/>
            <person name="Campos-Telles M.P."/>
            <person name="Grau M."/>
            <person name="Mikheyev A.S."/>
        </authorList>
    </citation>
    <scope>NUCLEOTIDE SEQUENCE</scope>
    <source>
        <tissue evidence="3">Venom_gland</tissue>
    </source>
</reference>
<keyword evidence="2" id="KW-0732">Signal</keyword>
<dbReference type="AlphaFoldDB" id="A0A2D4Q0F1"/>
<feature type="compositionally biased region" description="Pro residues" evidence="1">
    <location>
        <begin position="39"/>
        <end position="50"/>
    </location>
</feature>
<organism evidence="3">
    <name type="scientific">Micrurus surinamensis</name>
    <name type="common">Surinam coral snake</name>
    <dbReference type="NCBI Taxonomy" id="129470"/>
    <lineage>
        <taxon>Eukaryota</taxon>
        <taxon>Metazoa</taxon>
        <taxon>Chordata</taxon>
        <taxon>Craniata</taxon>
        <taxon>Vertebrata</taxon>
        <taxon>Euteleostomi</taxon>
        <taxon>Lepidosauria</taxon>
        <taxon>Squamata</taxon>
        <taxon>Bifurcata</taxon>
        <taxon>Unidentata</taxon>
        <taxon>Episquamata</taxon>
        <taxon>Toxicofera</taxon>
        <taxon>Serpentes</taxon>
        <taxon>Colubroidea</taxon>
        <taxon>Elapidae</taxon>
        <taxon>Elapinae</taxon>
        <taxon>Micrurus</taxon>
    </lineage>
</organism>
<dbReference type="EMBL" id="IACN01108404">
    <property type="protein sequence ID" value="LAB63063.1"/>
    <property type="molecule type" value="Transcribed_RNA"/>
</dbReference>
<feature type="compositionally biased region" description="Polar residues" evidence="1">
    <location>
        <begin position="92"/>
        <end position="104"/>
    </location>
</feature>
<name>A0A2D4Q0F1_MICSU</name>
<sequence>MPHTLSTGLAVLLFTADSGLSISLLGIKDSVHVTAFHPPGLPSPSIPPSKTPKSSSREELAAASFQPQEITVKRLEMHDMLWRTIPRRKTRTQATRMTVQTPDQVEQGRCARLRG</sequence>
<protein>
    <submittedName>
        <fullName evidence="3">Uncharacterized protein</fullName>
    </submittedName>
</protein>
<feature type="region of interest" description="Disordered" evidence="1">
    <location>
        <begin position="89"/>
        <end position="115"/>
    </location>
</feature>
<feature type="region of interest" description="Disordered" evidence="1">
    <location>
        <begin position="38"/>
        <end position="64"/>
    </location>
</feature>
<feature type="chain" id="PRO_5013548183" evidence="2">
    <location>
        <begin position="22"/>
        <end position="115"/>
    </location>
</feature>
<reference evidence="3" key="1">
    <citation type="submission" date="2017-07" db="EMBL/GenBank/DDBJ databases">
        <authorList>
            <person name="Mikheyev A."/>
            <person name="Grau M."/>
        </authorList>
    </citation>
    <scope>NUCLEOTIDE SEQUENCE</scope>
    <source>
        <tissue evidence="3">Venom_gland</tissue>
    </source>
</reference>
<evidence type="ECO:0000313" key="3">
    <source>
        <dbReference type="EMBL" id="LAB63063.1"/>
    </source>
</evidence>
<evidence type="ECO:0000256" key="1">
    <source>
        <dbReference type="SAM" id="MobiDB-lite"/>
    </source>
</evidence>
<accession>A0A2D4Q0F1</accession>
<feature type="signal peptide" evidence="2">
    <location>
        <begin position="1"/>
        <end position="21"/>
    </location>
</feature>
<proteinExistence type="predicted"/>
<evidence type="ECO:0000256" key="2">
    <source>
        <dbReference type="SAM" id="SignalP"/>
    </source>
</evidence>